<evidence type="ECO:0000313" key="3">
    <source>
        <dbReference type="Proteomes" id="UP000562027"/>
    </source>
</evidence>
<keyword evidence="1" id="KW-0472">Membrane</keyword>
<name>A0A840KZX5_9BURK</name>
<dbReference type="AlphaFoldDB" id="A0A840KZX5"/>
<proteinExistence type="predicted"/>
<dbReference type="Proteomes" id="UP000562027">
    <property type="component" value="Unassembled WGS sequence"/>
</dbReference>
<sequence length="188" mass="19511">MNAVCPPRRQLGLSLIELILFIVVISAALAGVLRVFLQAGSSSADPQIQRQALAIAESLMEEVQLMPYSFCDGDDANLESADDASGCASQAEAMGPEAGENRYSTPQFDNVNDYHGFAMTGGIRDIGNTLIPGLAGYSATVQVVAAGLGSISQASGDALMITVSVSGPNGSQVQLSGWRTRYAPKAGI</sequence>
<keyword evidence="1" id="KW-1133">Transmembrane helix</keyword>
<keyword evidence="3" id="KW-1185">Reference proteome</keyword>
<feature type="transmembrane region" description="Helical" evidence="1">
    <location>
        <begin position="12"/>
        <end position="37"/>
    </location>
</feature>
<reference evidence="2 3" key="1">
    <citation type="submission" date="2020-08" db="EMBL/GenBank/DDBJ databases">
        <title>Functional genomics of gut bacteria from endangered species of beetles.</title>
        <authorList>
            <person name="Carlos-Shanley C."/>
        </authorList>
    </citation>
    <scope>NUCLEOTIDE SEQUENCE [LARGE SCALE GENOMIC DNA]</scope>
    <source>
        <strain evidence="2 3">S00239</strain>
    </source>
</reference>
<keyword evidence="1" id="KW-0812">Transmembrane</keyword>
<accession>A0A840KZX5</accession>
<gene>
    <name evidence="2" type="ORF">HNP55_000045</name>
</gene>
<dbReference type="EMBL" id="JACHLP010000001">
    <property type="protein sequence ID" value="MBB4841550.1"/>
    <property type="molecule type" value="Genomic_DNA"/>
</dbReference>
<comment type="caution">
    <text evidence="2">The sequence shown here is derived from an EMBL/GenBank/DDBJ whole genome shotgun (WGS) entry which is preliminary data.</text>
</comment>
<protein>
    <submittedName>
        <fullName evidence="2">MSHA pilin protein MshD</fullName>
    </submittedName>
</protein>
<evidence type="ECO:0000256" key="1">
    <source>
        <dbReference type="SAM" id="Phobius"/>
    </source>
</evidence>
<evidence type="ECO:0000313" key="2">
    <source>
        <dbReference type="EMBL" id="MBB4841550.1"/>
    </source>
</evidence>
<dbReference type="RefSeq" id="WP_184294808.1">
    <property type="nucleotide sequence ID" value="NZ_JACHLP010000001.1"/>
</dbReference>
<organism evidence="2 3">
    <name type="scientific">Roseateles oligotrophus</name>
    <dbReference type="NCBI Taxonomy" id="1769250"/>
    <lineage>
        <taxon>Bacteria</taxon>
        <taxon>Pseudomonadati</taxon>
        <taxon>Pseudomonadota</taxon>
        <taxon>Betaproteobacteria</taxon>
        <taxon>Burkholderiales</taxon>
        <taxon>Sphaerotilaceae</taxon>
        <taxon>Roseateles</taxon>
    </lineage>
</organism>